<dbReference type="STRING" id="3983.A0A2C9V1G2"/>
<dbReference type="CDD" id="cd19908">
    <property type="entry name" value="DSRM_AtDRB-like_rpt2"/>
    <property type="match status" value="1"/>
</dbReference>
<evidence type="ECO:0000313" key="7">
    <source>
        <dbReference type="Proteomes" id="UP000091857"/>
    </source>
</evidence>
<dbReference type="EMBL" id="CM004397">
    <property type="protein sequence ID" value="OAY38015.1"/>
    <property type="molecule type" value="Genomic_DNA"/>
</dbReference>
<dbReference type="Gene3D" id="3.30.160.20">
    <property type="match status" value="2"/>
</dbReference>
<dbReference type="InterPro" id="IPR044451">
    <property type="entry name" value="AtDRB-like_DSRM_2"/>
</dbReference>
<keyword evidence="2 3" id="KW-0694">RNA-binding</keyword>
<proteinExistence type="predicted"/>
<evidence type="ECO:0000313" key="6">
    <source>
        <dbReference type="EMBL" id="OAY38015.1"/>
    </source>
</evidence>
<accession>A0A2C9V1G2</accession>
<dbReference type="SUPFAM" id="SSF54768">
    <property type="entry name" value="dsRNA-binding domain-like"/>
    <property type="match status" value="2"/>
</dbReference>
<evidence type="ECO:0000256" key="1">
    <source>
        <dbReference type="ARBA" id="ARBA00022737"/>
    </source>
</evidence>
<dbReference type="PROSITE" id="PS50137">
    <property type="entry name" value="DS_RBD"/>
    <property type="match status" value="2"/>
</dbReference>
<keyword evidence="1" id="KW-0677">Repeat</keyword>
<protein>
    <recommendedName>
        <fullName evidence="5">DRBM domain-containing protein</fullName>
    </recommendedName>
</protein>
<name>A0A2C9V1G2_MANES</name>
<evidence type="ECO:0000256" key="2">
    <source>
        <dbReference type="ARBA" id="ARBA00022884"/>
    </source>
</evidence>
<feature type="region of interest" description="Disordered" evidence="4">
    <location>
        <begin position="427"/>
        <end position="446"/>
    </location>
</feature>
<evidence type="ECO:0000256" key="4">
    <source>
        <dbReference type="SAM" id="MobiDB-lite"/>
    </source>
</evidence>
<dbReference type="Proteomes" id="UP000091857">
    <property type="component" value="Chromosome 11"/>
</dbReference>
<dbReference type="FunFam" id="3.30.160.20:FF:000036">
    <property type="entry name" value="Double-stranded RNA-binding protein 2"/>
    <property type="match status" value="2"/>
</dbReference>
<organism evidence="6 7">
    <name type="scientific">Manihot esculenta</name>
    <name type="common">Cassava</name>
    <name type="synonym">Jatropha manihot</name>
    <dbReference type="NCBI Taxonomy" id="3983"/>
    <lineage>
        <taxon>Eukaryota</taxon>
        <taxon>Viridiplantae</taxon>
        <taxon>Streptophyta</taxon>
        <taxon>Embryophyta</taxon>
        <taxon>Tracheophyta</taxon>
        <taxon>Spermatophyta</taxon>
        <taxon>Magnoliopsida</taxon>
        <taxon>eudicotyledons</taxon>
        <taxon>Gunneridae</taxon>
        <taxon>Pentapetalae</taxon>
        <taxon>rosids</taxon>
        <taxon>fabids</taxon>
        <taxon>Malpighiales</taxon>
        <taxon>Euphorbiaceae</taxon>
        <taxon>Crotonoideae</taxon>
        <taxon>Manihoteae</taxon>
        <taxon>Manihot</taxon>
    </lineage>
</organism>
<evidence type="ECO:0000259" key="5">
    <source>
        <dbReference type="PROSITE" id="PS50137"/>
    </source>
</evidence>
<dbReference type="AlphaFoldDB" id="A0A2C9V1G2"/>
<evidence type="ECO:0000256" key="3">
    <source>
        <dbReference type="PROSITE-ProRule" id="PRU00266"/>
    </source>
</evidence>
<dbReference type="GO" id="GO:0003725">
    <property type="term" value="F:double-stranded RNA binding"/>
    <property type="evidence" value="ECO:0007669"/>
    <property type="project" value="InterPro"/>
</dbReference>
<comment type="caution">
    <text evidence="6">The sequence shown here is derived from an EMBL/GenBank/DDBJ whole genome shotgun (WGS) entry which is preliminary data.</text>
</comment>
<feature type="region of interest" description="Disordered" evidence="4">
    <location>
        <begin position="203"/>
        <end position="225"/>
    </location>
</feature>
<keyword evidence="7" id="KW-1185">Reference proteome</keyword>
<sequence length="460" mass="50501">MYKNQLQELAQRSCFNLPSYTCIREGPDHAPRFKATVNFNGEIFESPHYCSTLRQAEHSAAEVALNSLSNRGPSHSLAARILDETGVYKNLLQEIAQRVGAPLPQYTTFRSGLGHQPVFTGTVELAGITFSGEPAKNKKQAEKNAAMAAWSSLKQLAKEDASSSSEPDNSDELEQITIARALLNYRLKEKIAIVNSANSPVPFSKKFQIQSPRPTSPQPAPATSSKILPFICPKIASRNRPTPTTAVDRPMPARPTPAMTNDRSVPPQQSPLPELWATHPQKFPAAGAAPYVPIRQFGAHCHGMAQPVRIRNVVPVFAAPQRQPPSISHQVMRGLPQQPPPVTIRPTSLVYAAPPPVRKDTMYVGKDHPAAQKEDSLGVQKDYLPVQKEEPQAILKDLSPVPKEESHAVQKEDPLNIINEDHSTAIATAKPNNSPGQVEETGSPELKRFETVQRMEQLKI</sequence>
<dbReference type="PANTHER" id="PTHR46031:SF26">
    <property type="entry name" value="DOUBLE-STRANDED RNA-BINDING PROTEIN 2"/>
    <property type="match status" value="1"/>
</dbReference>
<feature type="domain" description="DRBM" evidence="5">
    <location>
        <begin position="87"/>
        <end position="155"/>
    </location>
</feature>
<reference evidence="7" key="1">
    <citation type="journal article" date="2016" name="Nat. Biotechnol.">
        <title>Sequencing wild and cultivated cassava and related species reveals extensive interspecific hybridization and genetic diversity.</title>
        <authorList>
            <person name="Bredeson J.V."/>
            <person name="Lyons J.B."/>
            <person name="Prochnik S.E."/>
            <person name="Wu G.A."/>
            <person name="Ha C.M."/>
            <person name="Edsinger-Gonzales E."/>
            <person name="Grimwood J."/>
            <person name="Schmutz J."/>
            <person name="Rabbi I.Y."/>
            <person name="Egesi C."/>
            <person name="Nauluvula P."/>
            <person name="Lebot V."/>
            <person name="Ndunguru J."/>
            <person name="Mkamilo G."/>
            <person name="Bart R.S."/>
            <person name="Setter T.L."/>
            <person name="Gleadow R.M."/>
            <person name="Kulakow P."/>
            <person name="Ferguson M.E."/>
            <person name="Rounsley S."/>
            <person name="Rokhsar D.S."/>
        </authorList>
    </citation>
    <scope>NUCLEOTIDE SEQUENCE [LARGE SCALE GENOMIC DNA]</scope>
    <source>
        <strain evidence="7">cv. AM560-2</strain>
    </source>
</reference>
<dbReference type="OrthoDB" id="5988181at2759"/>
<dbReference type="CDD" id="cd19907">
    <property type="entry name" value="DSRM_AtDRB-like_rpt1"/>
    <property type="match status" value="1"/>
</dbReference>
<gene>
    <name evidence="6" type="ORF">MANES_11G145900v8</name>
</gene>
<dbReference type="InterPro" id="IPR014720">
    <property type="entry name" value="dsRBD_dom"/>
</dbReference>
<feature type="domain" description="DRBM" evidence="5">
    <location>
        <begin position="1"/>
        <end position="70"/>
    </location>
</feature>
<dbReference type="SMART" id="SM00358">
    <property type="entry name" value="DSRM"/>
    <property type="match status" value="2"/>
</dbReference>
<dbReference type="Gramene" id="Manes.11G145900.1.v8.1">
    <property type="protein sequence ID" value="Manes.11G145900.1.v8.1.CDS"/>
    <property type="gene ID" value="Manes.11G145900.v8.1"/>
</dbReference>
<dbReference type="Pfam" id="PF00035">
    <property type="entry name" value="dsrm"/>
    <property type="match status" value="2"/>
</dbReference>
<dbReference type="PANTHER" id="PTHR46031">
    <property type="match status" value="1"/>
</dbReference>
<dbReference type="InterPro" id="IPR044450">
    <property type="entry name" value="AtDRB-like_DSRM_1"/>
</dbReference>
<dbReference type="OMA" id="FHKRFQI"/>